<name>A0A6V8LMG3_9ACTN</name>
<dbReference type="Proteomes" id="UP000482960">
    <property type="component" value="Unassembled WGS sequence"/>
</dbReference>
<reference evidence="1 2" key="2">
    <citation type="submission" date="2020-03" db="EMBL/GenBank/DDBJ databases">
        <authorList>
            <person name="Ichikawa N."/>
            <person name="Kimura A."/>
            <person name="Kitahashi Y."/>
            <person name="Uohara A."/>
        </authorList>
    </citation>
    <scope>NUCLEOTIDE SEQUENCE [LARGE SCALE GENOMIC DNA]</scope>
    <source>
        <strain evidence="1 2">NBRC 108638</strain>
    </source>
</reference>
<dbReference type="SUPFAM" id="SSF55073">
    <property type="entry name" value="Nucleotide cyclase"/>
    <property type="match status" value="1"/>
</dbReference>
<dbReference type="EMBL" id="BLPG01000002">
    <property type="protein sequence ID" value="GFJ95789.1"/>
    <property type="molecule type" value="Genomic_DNA"/>
</dbReference>
<sequence>MTDPSPPHRRLLIAIDMERYSNKDNLHQYESQQVYRQTVREAADALGLDRLNWLTQQGGDGELAILPADAPETAVVARLAPALDRLLRRHNRDLEPHARVRLRVAIHSGLVHLDGANGYPGDAVVTVCRLVDADPLKSALAAFPGAGAALIVSDQVYQDVVRHGYDGIRVDRFRRVSVRMAAKRFDAVAWITVPDEDVTALAAPSAPAAPAPPVPGAGTVTFTGSTFNGPVAAGDHPTAWMSPGEAR</sequence>
<proteinExistence type="predicted"/>
<dbReference type="Gene3D" id="3.30.70.1230">
    <property type="entry name" value="Nucleotide cyclase"/>
    <property type="match status" value="1"/>
</dbReference>
<gene>
    <name evidence="1" type="ORF">Prum_094310</name>
</gene>
<comment type="caution">
    <text evidence="1">The sequence shown here is derived from an EMBL/GenBank/DDBJ whole genome shotgun (WGS) entry which is preliminary data.</text>
</comment>
<dbReference type="AlphaFoldDB" id="A0A6V8LMG3"/>
<protein>
    <recommendedName>
        <fullName evidence="3">Guanylate cyclase domain-containing protein</fullName>
    </recommendedName>
</protein>
<reference evidence="1 2" key="1">
    <citation type="submission" date="2020-03" db="EMBL/GenBank/DDBJ databases">
        <title>Whole genome shotgun sequence of Phytohabitans rumicis NBRC 108638.</title>
        <authorList>
            <person name="Komaki H."/>
            <person name="Tamura T."/>
        </authorList>
    </citation>
    <scope>NUCLEOTIDE SEQUENCE [LARGE SCALE GENOMIC DNA]</scope>
    <source>
        <strain evidence="1 2">NBRC 108638</strain>
    </source>
</reference>
<organism evidence="1 2">
    <name type="scientific">Phytohabitans rumicis</name>
    <dbReference type="NCBI Taxonomy" id="1076125"/>
    <lineage>
        <taxon>Bacteria</taxon>
        <taxon>Bacillati</taxon>
        <taxon>Actinomycetota</taxon>
        <taxon>Actinomycetes</taxon>
        <taxon>Micromonosporales</taxon>
        <taxon>Micromonosporaceae</taxon>
    </lineage>
</organism>
<keyword evidence="2" id="KW-1185">Reference proteome</keyword>
<evidence type="ECO:0000313" key="1">
    <source>
        <dbReference type="EMBL" id="GFJ95789.1"/>
    </source>
</evidence>
<evidence type="ECO:0008006" key="3">
    <source>
        <dbReference type="Google" id="ProtNLM"/>
    </source>
</evidence>
<dbReference type="InterPro" id="IPR029787">
    <property type="entry name" value="Nucleotide_cyclase"/>
</dbReference>
<evidence type="ECO:0000313" key="2">
    <source>
        <dbReference type="Proteomes" id="UP000482960"/>
    </source>
</evidence>
<accession>A0A6V8LMG3</accession>